<feature type="transmembrane region" description="Helical" evidence="1">
    <location>
        <begin position="52"/>
        <end position="71"/>
    </location>
</feature>
<comment type="caution">
    <text evidence="2">The sequence shown here is derived from an EMBL/GenBank/DDBJ whole genome shotgun (WGS) entry which is preliminary data.</text>
</comment>
<evidence type="ECO:0000313" key="2">
    <source>
        <dbReference type="EMBL" id="RKG35883.1"/>
    </source>
</evidence>
<feature type="transmembrane region" description="Helical" evidence="1">
    <location>
        <begin position="15"/>
        <end position="40"/>
    </location>
</feature>
<sequence>MSKAHSLSITYRFAVFYRFVIAFIVGFICTAFLSIALSYIFNMTLPKAESVYLAAFCAILFYALFVIMAFCIQSLLKLTIYSVVISGICIFLTIGLG</sequence>
<evidence type="ECO:0000256" key="1">
    <source>
        <dbReference type="SAM" id="Phobius"/>
    </source>
</evidence>
<feature type="transmembrane region" description="Helical" evidence="1">
    <location>
        <begin position="78"/>
        <end position="96"/>
    </location>
</feature>
<dbReference type="RefSeq" id="WP_120369003.1">
    <property type="nucleotide sequence ID" value="NZ_BKYM01000003.1"/>
</dbReference>
<organism evidence="2 3">
    <name type="scientific">Acinetobacter guerrae</name>
    <dbReference type="NCBI Taxonomy" id="1843371"/>
    <lineage>
        <taxon>Bacteria</taxon>
        <taxon>Pseudomonadati</taxon>
        <taxon>Pseudomonadota</taxon>
        <taxon>Gammaproteobacteria</taxon>
        <taxon>Moraxellales</taxon>
        <taxon>Moraxellaceae</taxon>
        <taxon>Acinetobacter</taxon>
    </lineage>
</organism>
<keyword evidence="1" id="KW-1133">Transmembrane helix</keyword>
<keyword evidence="1" id="KW-0472">Membrane</keyword>
<dbReference type="Proteomes" id="UP000269001">
    <property type="component" value="Unassembled WGS sequence"/>
</dbReference>
<accession>A0A3A8F581</accession>
<reference evidence="2 3" key="1">
    <citation type="submission" date="2018-09" db="EMBL/GenBank/DDBJ databases">
        <title>The draft genome of Acinetobacter spp. strains.</title>
        <authorList>
            <person name="Qin J."/>
            <person name="Feng Y."/>
            <person name="Zong Z."/>
        </authorList>
    </citation>
    <scope>NUCLEOTIDE SEQUENCE [LARGE SCALE GENOMIC DNA]</scope>
    <source>
        <strain evidence="2 3">WCHAc060096</strain>
    </source>
</reference>
<evidence type="ECO:0000313" key="3">
    <source>
        <dbReference type="Proteomes" id="UP000269001"/>
    </source>
</evidence>
<proteinExistence type="predicted"/>
<gene>
    <name evidence="2" type="ORF">D7V21_02755</name>
</gene>
<dbReference type="EMBL" id="RAXU01000002">
    <property type="protein sequence ID" value="RKG35883.1"/>
    <property type="molecule type" value="Genomic_DNA"/>
</dbReference>
<dbReference type="AlphaFoldDB" id="A0A3A8F581"/>
<keyword evidence="1" id="KW-0812">Transmembrane</keyword>
<evidence type="ECO:0008006" key="4">
    <source>
        <dbReference type="Google" id="ProtNLM"/>
    </source>
</evidence>
<keyword evidence="3" id="KW-1185">Reference proteome</keyword>
<name>A0A3A8F581_9GAMM</name>
<protein>
    <recommendedName>
        <fullName evidence="4">Iron transporter</fullName>
    </recommendedName>
</protein>
<dbReference type="OrthoDB" id="6694500at2"/>